<protein>
    <recommendedName>
        <fullName evidence="3">RxLR effector candidate protein</fullName>
    </recommendedName>
</protein>
<dbReference type="AlphaFoldDB" id="A0AAV0U8Q5"/>
<name>A0AAV0U8Q5_HYABA</name>
<organism evidence="1 2">
    <name type="scientific">Hyaloperonospora brassicae</name>
    <name type="common">Brassica downy mildew</name>
    <name type="synonym">Peronospora brassicae</name>
    <dbReference type="NCBI Taxonomy" id="162125"/>
    <lineage>
        <taxon>Eukaryota</taxon>
        <taxon>Sar</taxon>
        <taxon>Stramenopiles</taxon>
        <taxon>Oomycota</taxon>
        <taxon>Peronosporomycetes</taxon>
        <taxon>Peronosporales</taxon>
        <taxon>Peronosporaceae</taxon>
        <taxon>Hyaloperonospora</taxon>
    </lineage>
</organism>
<reference evidence="1" key="1">
    <citation type="submission" date="2022-12" db="EMBL/GenBank/DDBJ databases">
        <authorList>
            <person name="Webb A."/>
        </authorList>
    </citation>
    <scope>NUCLEOTIDE SEQUENCE</scope>
    <source>
        <strain evidence="1">Hp1</strain>
    </source>
</reference>
<comment type="caution">
    <text evidence="1">The sequence shown here is derived from an EMBL/GenBank/DDBJ whole genome shotgun (WGS) entry which is preliminary data.</text>
</comment>
<accession>A0AAV0U8Q5</accession>
<evidence type="ECO:0008006" key="3">
    <source>
        <dbReference type="Google" id="ProtNLM"/>
    </source>
</evidence>
<sequence>MNVKCPKLTTRWVHYGIVLRFFIIYRQRVVNYAANHHKFVLPSPFWLIMTYNKSPAISSVNKTIAVLQNKALLIAHQDENIVNLIRSLIAMFSIDSTDGQMKGYLVDGGKSISYADNVAHNMDKGSCSPQLLAALRDYEKLDVDCDVATYAMILLLGMQSVRSERDANILPRVRDAPPVMSAQLLKMSPRMFVKDVLAPDREQLAKTWTE</sequence>
<evidence type="ECO:0000313" key="2">
    <source>
        <dbReference type="Proteomes" id="UP001162031"/>
    </source>
</evidence>
<dbReference type="EMBL" id="CANTFL010001116">
    <property type="protein sequence ID" value="CAI5731830.1"/>
    <property type="molecule type" value="Genomic_DNA"/>
</dbReference>
<dbReference type="PANTHER" id="PTHR37067">
    <property type="entry name" value="PX DOMAIN-CONTAINING PROTEIN"/>
    <property type="match status" value="1"/>
</dbReference>
<dbReference type="PANTHER" id="PTHR37067:SF3">
    <property type="entry name" value="PX DOMAIN-CONTAINING PROTEIN"/>
    <property type="match status" value="1"/>
</dbReference>
<evidence type="ECO:0000313" key="1">
    <source>
        <dbReference type="EMBL" id="CAI5731830.1"/>
    </source>
</evidence>
<keyword evidence="2" id="KW-1185">Reference proteome</keyword>
<dbReference type="Proteomes" id="UP001162031">
    <property type="component" value="Unassembled WGS sequence"/>
</dbReference>
<proteinExistence type="predicted"/>
<gene>
    <name evidence="1" type="ORF">HBR001_LOCUS5323</name>
</gene>